<evidence type="ECO:0000313" key="3">
    <source>
        <dbReference type="Proteomes" id="UP001176429"/>
    </source>
</evidence>
<protein>
    <submittedName>
        <fullName evidence="2">BNR-repeat neuraminidase N-terminal domain-containing protein</fullName>
    </submittedName>
</protein>
<organism evidence="2 3">
    <name type="scientific">Hymenobacter aranciens</name>
    <dbReference type="NCBI Taxonomy" id="3063996"/>
    <lineage>
        <taxon>Bacteria</taxon>
        <taxon>Pseudomonadati</taxon>
        <taxon>Bacteroidota</taxon>
        <taxon>Cytophagia</taxon>
        <taxon>Cytophagales</taxon>
        <taxon>Hymenobacteraceae</taxon>
        <taxon>Hymenobacter</taxon>
    </lineage>
</organism>
<dbReference type="InterPro" id="IPR029456">
    <property type="entry name" value="Sialidase_N"/>
</dbReference>
<accession>A0ABT9B5G5</accession>
<dbReference type="Gene3D" id="2.60.40.1290">
    <property type="match status" value="1"/>
</dbReference>
<dbReference type="SMART" id="SM00710">
    <property type="entry name" value="PbH1"/>
    <property type="match status" value="16"/>
</dbReference>
<name>A0ABT9B5G5_9BACT</name>
<feature type="domain" description="Sialidase N-terminal" evidence="1">
    <location>
        <begin position="879"/>
        <end position="982"/>
    </location>
</feature>
<dbReference type="Pfam" id="PF14873">
    <property type="entry name" value="BNR_assoc_N"/>
    <property type="match status" value="1"/>
</dbReference>
<evidence type="ECO:0000313" key="2">
    <source>
        <dbReference type="EMBL" id="MDO7873392.1"/>
    </source>
</evidence>
<dbReference type="EMBL" id="JAUQSY010000001">
    <property type="protein sequence ID" value="MDO7873392.1"/>
    <property type="molecule type" value="Genomic_DNA"/>
</dbReference>
<dbReference type="NCBIfam" id="TIGR04183">
    <property type="entry name" value="Por_Secre_tail"/>
    <property type="match status" value="1"/>
</dbReference>
<dbReference type="InterPro" id="IPR026444">
    <property type="entry name" value="Secre_tail"/>
</dbReference>
<keyword evidence="3" id="KW-1185">Reference proteome</keyword>
<dbReference type="InterPro" id="IPR011050">
    <property type="entry name" value="Pectin_lyase_fold/virulence"/>
</dbReference>
<dbReference type="SUPFAM" id="SSF51126">
    <property type="entry name" value="Pectin lyase-like"/>
    <property type="match status" value="2"/>
</dbReference>
<dbReference type="RefSeq" id="WP_305004707.1">
    <property type="nucleotide sequence ID" value="NZ_JAUQSY010000001.1"/>
</dbReference>
<comment type="caution">
    <text evidence="2">The sequence shown here is derived from an EMBL/GenBank/DDBJ whole genome shotgun (WGS) entry which is preliminary data.</text>
</comment>
<dbReference type="Proteomes" id="UP001176429">
    <property type="component" value="Unassembled WGS sequence"/>
</dbReference>
<sequence>MQRTLFPGVWPIWRSSTPRWFTALVVGLLLPFFGLTAWAQPTVLGTSIAAGSYATYNLNAVSSFRQVTIQATGNIGAGTGVWEYARGTAASTDYSLVWRPYSAGLTFSGFNNFIPTSASEGAKYNTGSGGSSGRLPAVTSGRYYTFNVANNASADNAMQVLETTFNPVSITTVTTSGTGFQTGTPITVNITTSAAPATGENVYVRYSTNAFASNNNLVQATFSGTSGVAQIPSQAAGTTLTYYVFSSNKSIAQINNDNTTYSTALGYDLATLRLNNNGGANYTYAVNAAVTGNVLVQSSGGTTAITSYGTVGAAFAKINDGTHQGNISVFLNTATITETATSYIKPSGQGAASYTSVTIQPIIDGVTVTGASGSSTGLFSFVGSNITLDGDNPNSVGINRNLTLSNSAASSTNNTTLLRIAGATTPAITASNIVVRNTIITGNGTSGVNSTSPTNTTYGIYAGTDAGNVTAVPSTTISTSGTGSFAGLTISNNLITTCARAIYISGSATAASNVVISGNTLGGTATAARLTAAGVSVANASSPIISGNTIQNLVSVQASNTSGLGIHVQAGTTTPTISGNIITGIQSTYSSGGIAYSAVGIQISNTSPCLIYNNSISGLNTVFGSSNANGDLTYGAFGIRVSTGTGHKIYYNSIYLQGSPSTGTTQPGHSSCLAIASSAQTDLDVRNNIFANSFSAASAANTCLSIPSGLTSAFNLTLNNNAYYAPATAGNYIAQTFTGTATAATYTAANFNAAATSPATNLRSYTSTLSTAGTNDNLSFASSGAVPFTSATNLSIPTGTTTLVESGATPISGITTDLPGTTRATGNTFPVTAANTNPDMGAYEGSYALPAPATVTAISYTQSSANTARSATNQQVTGLNINITGTTSPRVLNSITFNLGSTNVADITNARLYSAGNSSTFATTTLVATTGTIASPSYTLTLSTPATLAAGDNYFFLTYDISGTATSGNTVASTPTTVTVSSTAYTSATTPAITLSGPAGARTIIGPLNGTYTVGQPTITVPVPSYATITAAIADLTLRGVSGPVTFSLINPGTTPYNTANGETFPLNVTAYAGFSAANTVTFKPALLTSPVISNGSATALFKLTDVSFVTIDGSNLVGGTSRDLSLTNTNTASTGLVWIATSGTGLSHDNKVLNLTLQGASNASTNLSTGVMVCSNSYNNIGADNDNITISNNTVQGTYMGIVAGGTAAVSSGGLDGLVISNNIVGPATAATANNITLYGIFVQGAVAPSLTDNTVRNVVNSAAANYGIILSNNNAGITGGTVSGNTVSNVSSAGGSAYGISSTASAATLSANTVSNVSSTSNYAYGLYLGAGSAGTTATATVVDRNKVSTLTGTASGGYTGIGIYVAPGAANANLRISNNFVADLRGTGFNGITNGGIVGVLLNGSTAQSGISLYHNSVSLSGSYTPGTTSTGLITAALAVTAGNTGLDIRNNIFANTLASSSGTSTSYAFYSAAPLSAYTTINYNDYYVSGAQGVLAFFNGGNRATLTALQDATNGTAQDANSVTGNPNFTSTTDLHIAVGASKAESTGVLIAAAGNDVDNQARGPYPLAAQLNGGGTAPDLGADEGDFTPAPLNDVGITALTSPTASQVCYTSAETVTVTLRNFSGTTLNFATNPVTVSGSVSGPINTTLAPVVLNTGTLAAGATQAVTFVTPANMSTAGTYTFAIASSVSGGDYDNTNDALPSTPAGTNTRTPVVLTAGTASASASTVCGTSSTVTLTLTGTVGASSIQWQSSTDNLLFNNISGATTTPYTTAAIAQTTYYKAVVSCGTSSATSNTLTVTVSDPQVTFVNAPSRCGAGTVTLQATANTGNTPYYFTTPMGGAPFASGISATATVAATPATQTFYVEARNGTLNVTGEQSSTSAATGSTFTPTNTTADRALGFNVTSAGVLNSVDVYPSAAGTLTIRLYTATNPGAGTAVSGSDRTFAITAAQVGTLVTLPLNYALAAGGYKLSNSTGGLGRYSTYTGTYPITNGVIAVVGSYNTSAGGSYNTSTYNSFFNLAYTTGGPGCASSPRTALAVTVTTPPALTYTGSTTICSGSSTTLTFSPASYATLTVSPTTGATVNNAAHTVTFNPTANTIYTITGNDGNGPTGCTATTTLTIVVNATPNAPTLTPGSASICAGTSTTVTASSNALTTPTILTQNFNSGLGSWTASNNGGGAATVWGIITPPYTYSSYLTAWNGADGTPLAFANSDAGGSGSATNTLLTSPSFNTTGYTAAAVAFDHLLRVNGSNTTAKVQYSVNGGTWTDLVTYTTSQGTGPTTTTPTVTRPSLTLPAAALNQADVRIRFSYVDAYGYYWALDNVAVTGTINEVPTYTVTPTAGASVSGSTITFNPTATTSYSVTATYPSMGCPSPATPITVTVTPVATANAGTAPAKVCAGYTYSTTGSYGGSATSATYTSSGTGTFSNGGVINATTTSVTYSPSAADITAGAVTLTLTTAGPCAPVTSTLALAINSSSTWTGAANSEWNNAGNWDNCIPNLQVNAIVPAGTARSIGDGDYANSCTTPANPQALAKNLTVASGAYLEIYSHNLSLAGNLSNSGDMYLMFTDGCFTATNLRFVGATAQTAAGMPNVYTMEVANTGATGNNTVTVTSAQNGGSSFDVRHALTMTSGLLDLGSVTTLVISDDMFQSTLTETNTSYVLGAVRAKEYIADNTPTTFSNLGLTLTADAASTTFPNETVVTRTTGIVLNGAGTSQSVKRWFRIVPTNDAGLNVTLKMDLFEHERNGIANANLQLFSAPIPTNGGAPAGPWAPYRASALVAASNASYATAVQVSNLTHLSDWTLGNSANPLPVELTKFEAVRVGQNAQLNWNTATEKNNAGFEVQVSTNGSSFRKLQFVEPASANSNSPRSYVYNDVEAGKTGLRYYRLRQVDLDGKASFSPVRTVDFGKLDGTSLTAMPNPFSAQLMLNVQTRTASPATLLTVTDATGRTILTQTLALPAGQSQVTINDLERLPVGMYLLHLTLDGQLQHVKVVKK</sequence>
<dbReference type="Gene3D" id="2.60.120.260">
    <property type="entry name" value="Galactose-binding domain-like"/>
    <property type="match status" value="1"/>
</dbReference>
<gene>
    <name evidence="2" type="ORF">Q5H93_01520</name>
</gene>
<reference evidence="2" key="1">
    <citation type="submission" date="2023-07" db="EMBL/GenBank/DDBJ databases">
        <authorList>
            <person name="Kim M.K."/>
        </authorList>
    </citation>
    <scope>NUCLEOTIDE SEQUENCE</scope>
    <source>
        <strain evidence="2">ASUV-10-1</strain>
    </source>
</reference>
<evidence type="ECO:0000259" key="1">
    <source>
        <dbReference type="Pfam" id="PF14873"/>
    </source>
</evidence>
<proteinExistence type="predicted"/>
<dbReference type="InterPro" id="IPR006626">
    <property type="entry name" value="PbH1"/>
</dbReference>